<keyword evidence="3" id="KW-1185">Reference proteome</keyword>
<dbReference type="GeneID" id="20040742"/>
<dbReference type="EMBL" id="KI965536">
    <property type="protein sequence ID" value="EUD64152.1"/>
    <property type="molecule type" value="Genomic_DNA"/>
</dbReference>
<accession>W6ZTA1</accession>
<reference evidence="2 3" key="1">
    <citation type="submission" date="2013-02" db="EMBL/GenBank/DDBJ databases">
        <title>The Genome Sequence of Plasmodium inui San Antonio 1.</title>
        <authorList>
            <consortium name="The Broad Institute Genome Sequencing Platform"/>
            <consortium name="The Broad Institute Genome Sequencing Center for Infectious Disease"/>
            <person name="Neafsey D."/>
            <person name="Cheeseman I."/>
            <person name="Volkman S."/>
            <person name="Adams J."/>
            <person name="Walker B."/>
            <person name="Young S.K."/>
            <person name="Zeng Q."/>
            <person name="Gargeya S."/>
            <person name="Fitzgerald M."/>
            <person name="Haas B."/>
            <person name="Abouelleil A."/>
            <person name="Alvarado L."/>
            <person name="Arachchi H.M."/>
            <person name="Berlin A.M."/>
            <person name="Chapman S.B."/>
            <person name="Dewar J."/>
            <person name="Goldberg J."/>
            <person name="Griggs A."/>
            <person name="Gujja S."/>
            <person name="Hansen M."/>
            <person name="Howarth C."/>
            <person name="Imamovic A."/>
            <person name="Larimer J."/>
            <person name="McCowan C."/>
            <person name="Murphy C."/>
            <person name="Neiman D."/>
            <person name="Pearson M."/>
            <person name="Priest M."/>
            <person name="Roberts A."/>
            <person name="Saif S."/>
            <person name="Shea T."/>
            <person name="Sisk P."/>
            <person name="Sykes S."/>
            <person name="Wortman J."/>
            <person name="Nusbaum C."/>
            <person name="Birren B."/>
        </authorList>
    </citation>
    <scope>NUCLEOTIDE SEQUENCE [LARGE SCALE GENOMIC DNA]</scope>
    <source>
        <strain evidence="2 3">San Antonio 1</strain>
    </source>
</reference>
<dbReference type="Proteomes" id="UP000030640">
    <property type="component" value="Unassembled WGS sequence"/>
</dbReference>
<evidence type="ECO:0000313" key="3">
    <source>
        <dbReference type="Proteomes" id="UP000030640"/>
    </source>
</evidence>
<feature type="compositionally biased region" description="Basic residues" evidence="1">
    <location>
        <begin position="68"/>
        <end position="83"/>
    </location>
</feature>
<gene>
    <name evidence="2" type="ORF">C922_05468</name>
</gene>
<name>W6ZTA1_9APIC</name>
<dbReference type="AlphaFoldDB" id="W6ZTA1"/>
<organism evidence="2 3">
    <name type="scientific">Plasmodium inui San Antonio 1</name>
    <dbReference type="NCBI Taxonomy" id="1237626"/>
    <lineage>
        <taxon>Eukaryota</taxon>
        <taxon>Sar</taxon>
        <taxon>Alveolata</taxon>
        <taxon>Apicomplexa</taxon>
        <taxon>Aconoidasida</taxon>
        <taxon>Haemosporida</taxon>
        <taxon>Plasmodiidae</taxon>
        <taxon>Plasmodium</taxon>
        <taxon>Plasmodium (Plasmodium)</taxon>
    </lineage>
</organism>
<feature type="compositionally biased region" description="Polar residues" evidence="1">
    <location>
        <begin position="27"/>
        <end position="36"/>
    </location>
</feature>
<proteinExistence type="predicted"/>
<evidence type="ECO:0000256" key="1">
    <source>
        <dbReference type="SAM" id="MobiDB-lite"/>
    </source>
</evidence>
<evidence type="ECO:0000313" key="2">
    <source>
        <dbReference type="EMBL" id="EUD64152.1"/>
    </source>
</evidence>
<protein>
    <submittedName>
        <fullName evidence="2">Uncharacterized protein</fullName>
    </submittedName>
</protein>
<sequence length="83" mass="9714">MGQINPTLPSYELIPQSLKSREGRLSNGLNKRSYISKSRRNQEKNQPINLMKKPQNPKLVPPRQMMNSRKKNTTIPKKSYHIR</sequence>
<dbReference type="RefSeq" id="XP_008819261.1">
    <property type="nucleotide sequence ID" value="XM_008821039.1"/>
</dbReference>
<feature type="region of interest" description="Disordered" evidence="1">
    <location>
        <begin position="1"/>
        <end position="83"/>
    </location>
</feature>
<dbReference type="VEuPathDB" id="PlasmoDB:C922_05468"/>